<comment type="similarity">
    <text evidence="1 5 7">Belongs to the peptidase S14 family.</text>
</comment>
<dbReference type="PANTHER" id="PTHR10381">
    <property type="entry name" value="ATP-DEPENDENT CLP PROTEASE PROTEOLYTIC SUBUNIT"/>
    <property type="match status" value="1"/>
</dbReference>
<feature type="active site" description="Nucleophile" evidence="5">
    <location>
        <position position="102"/>
    </location>
</feature>
<dbReference type="InterPro" id="IPR018215">
    <property type="entry name" value="ClpP_Ser_AS"/>
</dbReference>
<evidence type="ECO:0000256" key="3">
    <source>
        <dbReference type="ARBA" id="ARBA00022801"/>
    </source>
</evidence>
<feature type="active site" evidence="5">
    <location>
        <position position="127"/>
    </location>
</feature>
<dbReference type="InterPro" id="IPR029045">
    <property type="entry name" value="ClpP/crotonase-like_dom_sf"/>
</dbReference>
<protein>
    <recommendedName>
        <fullName evidence="5 7">ATP-dependent Clp protease proteolytic subunit</fullName>
        <ecNumber evidence="5">3.4.21.92</ecNumber>
    </recommendedName>
    <alternativeName>
        <fullName evidence="5">Endopeptidase Clp</fullName>
    </alternativeName>
</protein>
<keyword evidence="4 5" id="KW-0720">Serine protease</keyword>
<dbReference type="PANTHER" id="PTHR10381:SF73">
    <property type="entry name" value="ATP-DEPENDENT CLP PROTEASE PROTEOLYTIC SUBUNIT"/>
    <property type="match status" value="1"/>
</dbReference>
<keyword evidence="9" id="KW-0934">Plastid</keyword>
<evidence type="ECO:0000313" key="9">
    <source>
        <dbReference type="EMBL" id="QBK50216.1"/>
    </source>
</evidence>
<accession>A0A481Y6R6</accession>
<keyword evidence="3 5" id="KW-0378">Hydrolase</keyword>
<comment type="subunit">
    <text evidence="5">Component of the chloroplastic Clp protease core complex.</text>
</comment>
<evidence type="ECO:0000256" key="8">
    <source>
        <dbReference type="SAM" id="MobiDB-lite"/>
    </source>
</evidence>
<dbReference type="GO" id="GO:0004252">
    <property type="term" value="F:serine-type endopeptidase activity"/>
    <property type="evidence" value="ECO:0007669"/>
    <property type="project" value="UniProtKB-UniRule"/>
</dbReference>
<dbReference type="GO" id="GO:0051117">
    <property type="term" value="F:ATPase binding"/>
    <property type="evidence" value="ECO:0007669"/>
    <property type="project" value="TreeGrafter"/>
</dbReference>
<keyword evidence="9" id="KW-0150">Chloroplast</keyword>
<evidence type="ECO:0000256" key="2">
    <source>
        <dbReference type="ARBA" id="ARBA00022670"/>
    </source>
</evidence>
<dbReference type="GeneID" id="39709498"/>
<dbReference type="EMBL" id="MK569496">
    <property type="protein sequence ID" value="QBK50216.1"/>
    <property type="molecule type" value="Genomic_DNA"/>
</dbReference>
<organism evidence="9">
    <name type="scientific">Isopyrum manshuricum</name>
    <dbReference type="NCBI Taxonomy" id="432642"/>
    <lineage>
        <taxon>Eukaryota</taxon>
        <taxon>Viridiplantae</taxon>
        <taxon>Streptophyta</taxon>
        <taxon>Embryophyta</taxon>
        <taxon>Tracheophyta</taxon>
        <taxon>Spermatophyta</taxon>
        <taxon>Magnoliopsida</taxon>
        <taxon>Ranunculales</taxon>
        <taxon>Ranunculaceae</taxon>
        <taxon>Thalictroideae</taxon>
        <taxon>Isopyrum</taxon>
    </lineage>
</organism>
<evidence type="ECO:0000256" key="6">
    <source>
        <dbReference type="PROSITE-ProRule" id="PRU10085"/>
    </source>
</evidence>
<dbReference type="SUPFAM" id="SSF52096">
    <property type="entry name" value="ClpP/crotonase"/>
    <property type="match status" value="1"/>
</dbReference>
<feature type="active site" evidence="6">
    <location>
        <position position="102"/>
    </location>
</feature>
<dbReference type="CDD" id="cd07017">
    <property type="entry name" value="S14_ClpP_2"/>
    <property type="match status" value="1"/>
</dbReference>
<geneLocation type="chloroplast" evidence="9"/>
<sequence>MPVGVPKVPFLIPGDEEASWVDLYRLHRDRILFVGQEIDNELGNQVAGLMLFLDLEDPSPELEYFLFINSPGGLIAPGIAIFDAAQIVKSDVYTICVGIAASMASFILLGGTETKRGALDHARIMIHQPISSFFRAETREFLLDSDELLSIRKSMVDVYVQKTGKSVATISQDMERDSFMSAKEAQDHGIVDGTGETCQDFMVKMGEQLRRSEELRAGKEPKMTKITNTGFSVKGKSDSTKDFRDAVKKEMNPKPKHSGS</sequence>
<dbReference type="GO" id="GO:0009368">
    <property type="term" value="C:endopeptidase Clp complex"/>
    <property type="evidence" value="ECO:0007669"/>
    <property type="project" value="TreeGrafter"/>
</dbReference>
<dbReference type="Pfam" id="PF00574">
    <property type="entry name" value="CLP_protease"/>
    <property type="match status" value="1"/>
</dbReference>
<dbReference type="RefSeq" id="YP_009581805.1">
    <property type="nucleotide sequence ID" value="NC_041541.1"/>
</dbReference>
<reference evidence="9" key="1">
    <citation type="journal article" date="2019" name="Mol. Phylogenet. Evol.">
        <title>Chloroplast genomic data provide new and robust insights into the phylogeny and evolution of the Ranunculaceae.</title>
        <authorList>
            <person name="Zhai W."/>
            <person name="Duan X."/>
            <person name="Zhang R."/>
            <person name="Guo C."/>
            <person name="Li L."/>
            <person name="Xu G."/>
            <person name="Shan H."/>
            <person name="Kong H."/>
            <person name="Ren Y."/>
        </authorList>
    </citation>
    <scope>NUCLEOTIDE SEQUENCE</scope>
</reference>
<comment type="subcellular location">
    <subcellularLocation>
        <location evidence="5">Plastid</location>
        <location evidence="5">Chloroplast stroma</location>
    </subcellularLocation>
</comment>
<comment type="catalytic activity">
    <reaction evidence="5 6">
        <text>Hydrolysis of proteins to small peptides in the presence of ATP and magnesium. alpha-casein is the usual test substrate. In the absence of ATP, only oligopeptides shorter than five residues are hydrolyzed (such as succinyl-Leu-Tyr-|-NHMec, and Leu-Tyr-Leu-|-Tyr-Trp, in which cleavage of the -Tyr-|-Leu- and -Tyr-|-Trp bonds also occurs).</text>
        <dbReference type="EC" id="3.4.21.92"/>
    </reaction>
</comment>
<name>A0A481Y6R6_9MAGN</name>
<dbReference type="PRINTS" id="PR00127">
    <property type="entry name" value="CLPPROTEASEP"/>
</dbReference>
<proteinExistence type="inferred from homology"/>
<feature type="region of interest" description="Disordered" evidence="8">
    <location>
        <begin position="215"/>
        <end position="260"/>
    </location>
</feature>
<dbReference type="GO" id="GO:0004176">
    <property type="term" value="F:ATP-dependent peptidase activity"/>
    <property type="evidence" value="ECO:0007669"/>
    <property type="project" value="InterPro"/>
</dbReference>
<dbReference type="InterPro" id="IPR001907">
    <property type="entry name" value="ClpP"/>
</dbReference>
<comment type="function">
    <text evidence="5">Cleaves peptides in various proteins in a process that requires ATP hydrolysis. Has a chymotrypsin-like activity. Plays a major role in the degradation of misfolded proteins.</text>
</comment>
<evidence type="ECO:0000256" key="1">
    <source>
        <dbReference type="ARBA" id="ARBA00007039"/>
    </source>
</evidence>
<dbReference type="GO" id="GO:0006515">
    <property type="term" value="P:protein quality control for misfolded or incompletely synthesized proteins"/>
    <property type="evidence" value="ECO:0007669"/>
    <property type="project" value="TreeGrafter"/>
</dbReference>
<dbReference type="EC" id="3.4.21.92" evidence="5"/>
<keyword evidence="2 5" id="KW-0645">Protease</keyword>
<dbReference type="GO" id="GO:0009570">
    <property type="term" value="C:chloroplast stroma"/>
    <property type="evidence" value="ECO:0007669"/>
    <property type="project" value="UniProtKB-SubCell"/>
</dbReference>
<feature type="compositionally biased region" description="Basic and acidic residues" evidence="8">
    <location>
        <begin position="235"/>
        <end position="253"/>
    </location>
</feature>
<evidence type="ECO:0000256" key="5">
    <source>
        <dbReference type="HAMAP-Rule" id="MF_00444"/>
    </source>
</evidence>
<evidence type="ECO:0000256" key="7">
    <source>
        <dbReference type="RuleBase" id="RU003567"/>
    </source>
</evidence>
<gene>
    <name evidence="5 9" type="primary">clpP</name>
</gene>
<dbReference type="PROSITE" id="PS00381">
    <property type="entry name" value="CLP_PROTEASE_SER"/>
    <property type="match status" value="1"/>
</dbReference>
<dbReference type="InterPro" id="IPR023562">
    <property type="entry name" value="ClpP/TepA"/>
</dbReference>
<dbReference type="HAMAP" id="MF_00444">
    <property type="entry name" value="ClpP"/>
    <property type="match status" value="1"/>
</dbReference>
<dbReference type="AlphaFoldDB" id="A0A481Y6R6"/>
<evidence type="ECO:0000256" key="4">
    <source>
        <dbReference type="ARBA" id="ARBA00022825"/>
    </source>
</evidence>
<dbReference type="Gene3D" id="3.90.226.10">
    <property type="entry name" value="2-enoyl-CoA Hydratase, Chain A, domain 1"/>
    <property type="match status" value="1"/>
</dbReference>